<evidence type="ECO:0000313" key="2">
    <source>
        <dbReference type="EMBL" id="OYD52728.1"/>
    </source>
</evidence>
<evidence type="ECO:0000259" key="1">
    <source>
        <dbReference type="Pfam" id="PF01610"/>
    </source>
</evidence>
<sequence>MLDGRSNAYVEAMNGLLQQTKTAARGFRNIENFIAMAYLRMSKLKHLPQNPLAPAVARDYGRYRHIC</sequence>
<name>A0A235EUK4_9RHOO</name>
<organism evidence="2 3">
    <name type="scientific">Thauera propionica</name>
    <dbReference type="NCBI Taxonomy" id="2019431"/>
    <lineage>
        <taxon>Bacteria</taxon>
        <taxon>Pseudomonadati</taxon>
        <taxon>Pseudomonadota</taxon>
        <taxon>Betaproteobacteria</taxon>
        <taxon>Rhodocyclales</taxon>
        <taxon>Zoogloeaceae</taxon>
        <taxon>Thauera</taxon>
    </lineage>
</organism>
<dbReference type="InterPro" id="IPR002560">
    <property type="entry name" value="Transposase_DDE"/>
</dbReference>
<protein>
    <recommendedName>
        <fullName evidence="1">Transposase IS204/IS1001/IS1096/IS1165 DDE domain-containing protein</fullName>
    </recommendedName>
</protein>
<dbReference type="Pfam" id="PF01610">
    <property type="entry name" value="DDE_Tnp_ISL3"/>
    <property type="match status" value="1"/>
</dbReference>
<evidence type="ECO:0000313" key="3">
    <source>
        <dbReference type="Proteomes" id="UP000215181"/>
    </source>
</evidence>
<proteinExistence type="predicted"/>
<feature type="non-terminal residue" evidence="2">
    <location>
        <position position="1"/>
    </location>
</feature>
<dbReference type="Proteomes" id="UP000215181">
    <property type="component" value="Unassembled WGS sequence"/>
</dbReference>
<accession>A0A235EUK4</accession>
<comment type="caution">
    <text evidence="2">The sequence shown here is derived from an EMBL/GenBank/DDBJ whole genome shotgun (WGS) entry which is preliminary data.</text>
</comment>
<keyword evidence="3" id="KW-1185">Reference proteome</keyword>
<dbReference type="EMBL" id="NOIH01000028">
    <property type="protein sequence ID" value="OYD52728.1"/>
    <property type="molecule type" value="Genomic_DNA"/>
</dbReference>
<reference evidence="2 3" key="1">
    <citation type="submission" date="2017-07" db="EMBL/GenBank/DDBJ databases">
        <title>Thauera sp. KNDSS-Mac4 genome sequence and assembly.</title>
        <authorList>
            <person name="Mayilraj S."/>
        </authorList>
    </citation>
    <scope>NUCLEOTIDE SEQUENCE [LARGE SCALE GENOMIC DNA]</scope>
    <source>
        <strain evidence="2 3">KNDSS-Mac4</strain>
    </source>
</reference>
<gene>
    <name evidence="2" type="ORF">CGK74_16440</name>
</gene>
<dbReference type="RefSeq" id="WP_165770101.1">
    <property type="nucleotide sequence ID" value="NZ_NOIH01000028.1"/>
</dbReference>
<feature type="domain" description="Transposase IS204/IS1001/IS1096/IS1165 DDE" evidence="1">
    <location>
        <begin position="4"/>
        <end position="36"/>
    </location>
</feature>
<dbReference type="AlphaFoldDB" id="A0A235EUK4"/>